<evidence type="ECO:0000313" key="3">
    <source>
        <dbReference type="Proteomes" id="UP000271925"/>
    </source>
</evidence>
<keyword evidence="3" id="KW-1185">Reference proteome</keyword>
<name>A0A3P1B9G1_9BACT</name>
<evidence type="ECO:0000313" key="2">
    <source>
        <dbReference type="EMBL" id="RRA97695.1"/>
    </source>
</evidence>
<feature type="region of interest" description="Disordered" evidence="1">
    <location>
        <begin position="1"/>
        <end position="67"/>
    </location>
</feature>
<dbReference type="Proteomes" id="UP000271925">
    <property type="component" value="Unassembled WGS sequence"/>
</dbReference>
<dbReference type="RefSeq" id="WP_124879560.1">
    <property type="nucleotide sequence ID" value="NZ_RQJO01000017.1"/>
</dbReference>
<proteinExistence type="predicted"/>
<dbReference type="AlphaFoldDB" id="A0A3P1B9G1"/>
<protein>
    <submittedName>
        <fullName evidence="2">Uncharacterized protein</fullName>
    </submittedName>
</protein>
<reference evidence="2 3" key="1">
    <citation type="submission" date="2018-11" db="EMBL/GenBank/DDBJ databases">
        <authorList>
            <person name="Zhou Z."/>
            <person name="Wang G."/>
        </authorList>
    </citation>
    <scope>NUCLEOTIDE SEQUENCE [LARGE SCALE GENOMIC DNA]</scope>
    <source>
        <strain evidence="2 3">KCTC52004</strain>
    </source>
</reference>
<gene>
    <name evidence="2" type="ORF">EHT25_32130</name>
</gene>
<evidence type="ECO:0000256" key="1">
    <source>
        <dbReference type="SAM" id="MobiDB-lite"/>
    </source>
</evidence>
<sequence>MAHNKTTNLPGSNDKQPGSDNNRNYNARDTSGQTPNMAQSRSNQHKSKQDNGGKGNSNMLNESDPGK</sequence>
<organism evidence="2 3">
    <name type="scientific">Larkinella rosea</name>
    <dbReference type="NCBI Taxonomy" id="2025312"/>
    <lineage>
        <taxon>Bacteria</taxon>
        <taxon>Pseudomonadati</taxon>
        <taxon>Bacteroidota</taxon>
        <taxon>Cytophagia</taxon>
        <taxon>Cytophagales</taxon>
        <taxon>Spirosomataceae</taxon>
        <taxon>Larkinella</taxon>
    </lineage>
</organism>
<dbReference type="OrthoDB" id="965511at2"/>
<accession>A0A3P1B9G1</accession>
<comment type="caution">
    <text evidence="2">The sequence shown here is derived from an EMBL/GenBank/DDBJ whole genome shotgun (WGS) entry which is preliminary data.</text>
</comment>
<feature type="compositionally biased region" description="Polar residues" evidence="1">
    <location>
        <begin position="1"/>
        <end position="42"/>
    </location>
</feature>
<dbReference type="EMBL" id="RQJO01000017">
    <property type="protein sequence ID" value="RRA97695.1"/>
    <property type="molecule type" value="Genomic_DNA"/>
</dbReference>